<gene>
    <name evidence="2" type="ORF">MJA45_14540</name>
</gene>
<feature type="region of interest" description="Disordered" evidence="1">
    <location>
        <begin position="719"/>
        <end position="755"/>
    </location>
</feature>
<dbReference type="AlphaFoldDB" id="A0AA96LAM7"/>
<name>A0AA96LAM7_9BACL</name>
<sequence length="790" mass="88986">MTRLSQKSPEWTGFQESRPYGAKYDLRTDFVMVYGLSDDLPERIEGWRKAGYTIHLMTGVSWGEYQDYLYGRFDGRSHWDEAQMDRKGKYVQHGPDVPYMVPTIAFADYLAAHLKKAVDCGVEAIHLEEPEFWAQSGYSEAFRREWLTFYGEEWIPPHSSPDAQYRASKLKAVMYYRALDRLCSQLKDYSLVTYGRTIRFYVPTHSLINYTQWRIISPEALLVNMPACDGFIAQIWTGTARTPNIYQGIRRERTFETAYLEYGIMQELTRGTGREMWFLHDPIEDNPRYTWSDYRRNYRATVTASLLHPGVKQYEVCPWPYRVFEGSYPKEDGTGKEPLPGEYGTVLLTVMNVLRDMHSHEEIAEGEGREAIYTRGIGLCLANSAMFQRGDVLADDESSAFKYDGTDTSEVLPEAQRELLDWSAFYGLALPLVKKGIPLRPVQLDNLLAFPGYLEGYRVLLLSYEFMKPEHPGLHQVLAQWVREGGILLYYGDGTDPFHEVSEWWNRSSGSRTYERPEHHLFEALGLGREPAEGDHPAGAGALRYRRIHPAAFARTKEGAGLVAEDVRWALERRGEEEEYRESGLLRIQRGPYVIAHALDETETGEPPVLQGPFLDLFEADLPVVASVKLQPGEDALLYDLAYERREPFGSDDCGESGGAGIDEAGLNTPAVLVSSSRVRNERRGEGRLFFHSEAPAGLTVSTRIRSASAPLRITAEQRSAGLAGAGDRAAEEGAGGNVESQKTGRDERGSSSVPVEVASAYDPASATLLLRYPGIPEGVRLVVEWPSPI</sequence>
<dbReference type="Proteomes" id="UP001305702">
    <property type="component" value="Chromosome"/>
</dbReference>
<proteinExistence type="predicted"/>
<dbReference type="KEGG" id="paun:MJA45_14540"/>
<dbReference type="RefSeq" id="WP_315602637.1">
    <property type="nucleotide sequence ID" value="NZ_CP130318.1"/>
</dbReference>
<accession>A0AA96LAM7</accession>
<reference evidence="2 3" key="1">
    <citation type="submission" date="2022-02" db="EMBL/GenBank/DDBJ databases">
        <title>Paenibacillus sp. MBLB1776 Whole Genome Shotgun Sequencing.</title>
        <authorList>
            <person name="Hwang C.Y."/>
            <person name="Cho E.-S."/>
            <person name="Seo M.-J."/>
        </authorList>
    </citation>
    <scope>NUCLEOTIDE SEQUENCE [LARGE SCALE GENOMIC DNA]</scope>
    <source>
        <strain evidence="2 3">MBLB1776</strain>
    </source>
</reference>
<evidence type="ECO:0000313" key="2">
    <source>
        <dbReference type="EMBL" id="WNQ08870.1"/>
    </source>
</evidence>
<dbReference type="EMBL" id="CP130318">
    <property type="protein sequence ID" value="WNQ08870.1"/>
    <property type="molecule type" value="Genomic_DNA"/>
</dbReference>
<evidence type="ECO:0000313" key="3">
    <source>
        <dbReference type="Proteomes" id="UP001305702"/>
    </source>
</evidence>
<protein>
    <submittedName>
        <fullName evidence="2">Uncharacterized protein</fullName>
    </submittedName>
</protein>
<organism evidence="2 3">
    <name type="scientific">Paenibacillus aurantius</name>
    <dbReference type="NCBI Taxonomy" id="2918900"/>
    <lineage>
        <taxon>Bacteria</taxon>
        <taxon>Bacillati</taxon>
        <taxon>Bacillota</taxon>
        <taxon>Bacilli</taxon>
        <taxon>Bacillales</taxon>
        <taxon>Paenibacillaceae</taxon>
        <taxon>Paenibacillus</taxon>
    </lineage>
</organism>
<keyword evidence="3" id="KW-1185">Reference proteome</keyword>
<evidence type="ECO:0000256" key="1">
    <source>
        <dbReference type="SAM" id="MobiDB-lite"/>
    </source>
</evidence>